<dbReference type="PANTHER" id="PTHR12320">
    <property type="entry name" value="PROTEIN PHOSPHATASE 2C"/>
    <property type="match status" value="1"/>
</dbReference>
<dbReference type="Gene3D" id="3.60.40.10">
    <property type="entry name" value="PPM-type phosphatase domain"/>
    <property type="match status" value="1"/>
</dbReference>
<evidence type="ECO:0000259" key="2">
    <source>
        <dbReference type="PROSITE" id="PS51746"/>
    </source>
</evidence>
<proteinExistence type="inferred from homology"/>
<keyword evidence="1" id="KW-0460">Magnesium</keyword>
<reference evidence="4" key="1">
    <citation type="submission" date="2016-02" db="EMBL/GenBank/DDBJ databases">
        <title>Comparative genomics of biotechnologically important yeasts.</title>
        <authorList>
            <consortium name="DOE Joint Genome Institute"/>
            <person name="Riley R."/>
            <person name="Haridas S."/>
            <person name="Wolfe K.H."/>
            <person name="Lopes M.R."/>
            <person name="Hittinger C.T."/>
            <person name="Goker M."/>
            <person name="Salamov A."/>
            <person name="Wisecaver J."/>
            <person name="Long T.M."/>
            <person name="Aerts A.L."/>
            <person name="Barry K."/>
            <person name="Choi C."/>
            <person name="Clum A."/>
            <person name="Coughlan A.Y."/>
            <person name="Deshpande S."/>
            <person name="Douglass A.P."/>
            <person name="Hanson S.J."/>
            <person name="Klenk H.-P."/>
            <person name="Labutti K."/>
            <person name="Lapidus A."/>
            <person name="Lindquist E."/>
            <person name="Lipzen A."/>
            <person name="Meier-Kolthoff J.P."/>
            <person name="Ohm R.A."/>
            <person name="Otillar R.P."/>
            <person name="Pangilinan J."/>
            <person name="Peng Y."/>
            <person name="Rokas A."/>
            <person name="Rosa C.A."/>
            <person name="Scheuner C."/>
            <person name="Sibirny A.A."/>
            <person name="Slot J.C."/>
            <person name="Stielow J.B."/>
            <person name="Sun H."/>
            <person name="Kurtzman C.P."/>
            <person name="Blackwell M."/>
            <person name="Jeffries T.W."/>
            <person name="Grigoriev I.V."/>
        </authorList>
    </citation>
    <scope>NUCLEOTIDE SEQUENCE [LARGE SCALE GENOMIC DNA]</scope>
    <source>
        <strain evidence="4">NRRL Y-17796</strain>
    </source>
</reference>
<dbReference type="InterPro" id="IPR036457">
    <property type="entry name" value="PPM-type-like_dom_sf"/>
</dbReference>
<dbReference type="PROSITE" id="PS51746">
    <property type="entry name" value="PPM_2"/>
    <property type="match status" value="1"/>
</dbReference>
<dbReference type="SUPFAM" id="SSF81606">
    <property type="entry name" value="PP2C-like"/>
    <property type="match status" value="1"/>
</dbReference>
<name>A0A1E4TD30_9ASCO</name>
<dbReference type="AlphaFoldDB" id="A0A1E4TD30"/>
<sequence length="270" mass="29675">MAPKRQPSGLKPELEALAKGYTNGDDAVYADEHILAVADGVGAWNTKGSGQPALWSRLLVGYGAEEVAKRRASGAGTGYGWMIEPLSRAYERTKQECARRGVRGTTTIAFGSLVYQQLHIAALGDARIWLLRPTQIEDEQGHEIATFAVVYSNHEQWHWFDCPRQLGTNSVDTIKEHCETAVVPVRKGDLVIVSSDGLSDNLWEPEIVEICTEGLQKGIQNTAELLLDRARAIAFDVYSISPYMERAQMEGLAYEGGKRDDISIALGLVE</sequence>
<dbReference type="InterPro" id="IPR039123">
    <property type="entry name" value="PPTC7"/>
</dbReference>
<dbReference type="InterPro" id="IPR001932">
    <property type="entry name" value="PPM-type_phosphatase-like_dom"/>
</dbReference>
<evidence type="ECO:0000313" key="3">
    <source>
        <dbReference type="EMBL" id="ODV89670.1"/>
    </source>
</evidence>
<dbReference type="EMBL" id="KV453843">
    <property type="protein sequence ID" value="ODV89670.1"/>
    <property type="molecule type" value="Genomic_DNA"/>
</dbReference>
<keyword evidence="4" id="KW-1185">Reference proteome</keyword>
<dbReference type="GO" id="GO:0004722">
    <property type="term" value="F:protein serine/threonine phosphatase activity"/>
    <property type="evidence" value="ECO:0007669"/>
    <property type="project" value="UniProtKB-EC"/>
</dbReference>
<gene>
    <name evidence="3" type="ORF">CANCADRAFT_32856</name>
</gene>
<evidence type="ECO:0000256" key="1">
    <source>
        <dbReference type="RuleBase" id="RU366020"/>
    </source>
</evidence>
<comment type="cofactor">
    <cofactor evidence="1">
        <name>Mg(2+)</name>
        <dbReference type="ChEBI" id="CHEBI:18420"/>
    </cofactor>
</comment>
<comment type="cofactor">
    <cofactor evidence="1">
        <name>Mn(2+)</name>
        <dbReference type="ChEBI" id="CHEBI:29035"/>
    </cofactor>
</comment>
<keyword evidence="1" id="KW-0904">Protein phosphatase</keyword>
<dbReference type="SMART" id="SM00332">
    <property type="entry name" value="PP2Cc"/>
    <property type="match status" value="1"/>
</dbReference>
<dbReference type="EC" id="3.1.3.16" evidence="1"/>
<dbReference type="PANTHER" id="PTHR12320:SF24">
    <property type="entry name" value="PROTEIN PHOSPHATASE"/>
    <property type="match status" value="1"/>
</dbReference>
<protein>
    <recommendedName>
        <fullName evidence="1">Protein phosphatase</fullName>
        <ecNumber evidence="1">3.1.3.16</ecNumber>
    </recommendedName>
</protein>
<comment type="similarity">
    <text evidence="1">Belongs to the PP2C family.</text>
</comment>
<dbReference type="GO" id="GO:0046872">
    <property type="term" value="F:metal ion binding"/>
    <property type="evidence" value="ECO:0007669"/>
    <property type="project" value="UniProtKB-UniRule"/>
</dbReference>
<keyword evidence="1" id="KW-0378">Hydrolase</keyword>
<comment type="catalytic activity">
    <reaction evidence="1">
        <text>O-phospho-L-threonyl-[protein] + H2O = L-threonyl-[protein] + phosphate</text>
        <dbReference type="Rhea" id="RHEA:47004"/>
        <dbReference type="Rhea" id="RHEA-COMP:11060"/>
        <dbReference type="Rhea" id="RHEA-COMP:11605"/>
        <dbReference type="ChEBI" id="CHEBI:15377"/>
        <dbReference type="ChEBI" id="CHEBI:30013"/>
        <dbReference type="ChEBI" id="CHEBI:43474"/>
        <dbReference type="ChEBI" id="CHEBI:61977"/>
        <dbReference type="EC" id="3.1.3.16"/>
    </reaction>
</comment>
<feature type="domain" description="PPM-type phosphatase" evidence="2">
    <location>
        <begin position="8"/>
        <end position="269"/>
    </location>
</feature>
<keyword evidence="1" id="KW-0479">Metal-binding</keyword>
<comment type="catalytic activity">
    <reaction evidence="1">
        <text>O-phospho-L-seryl-[protein] + H2O = L-seryl-[protein] + phosphate</text>
        <dbReference type="Rhea" id="RHEA:20629"/>
        <dbReference type="Rhea" id="RHEA-COMP:9863"/>
        <dbReference type="Rhea" id="RHEA-COMP:11604"/>
        <dbReference type="ChEBI" id="CHEBI:15377"/>
        <dbReference type="ChEBI" id="CHEBI:29999"/>
        <dbReference type="ChEBI" id="CHEBI:43474"/>
        <dbReference type="ChEBI" id="CHEBI:83421"/>
        <dbReference type="EC" id="3.1.3.16"/>
    </reaction>
</comment>
<dbReference type="Proteomes" id="UP000095023">
    <property type="component" value="Unassembled WGS sequence"/>
</dbReference>
<organism evidence="3 4">
    <name type="scientific">Tortispora caseinolytica NRRL Y-17796</name>
    <dbReference type="NCBI Taxonomy" id="767744"/>
    <lineage>
        <taxon>Eukaryota</taxon>
        <taxon>Fungi</taxon>
        <taxon>Dikarya</taxon>
        <taxon>Ascomycota</taxon>
        <taxon>Saccharomycotina</taxon>
        <taxon>Trigonopsidomycetes</taxon>
        <taxon>Trigonopsidales</taxon>
        <taxon>Trigonopsidaceae</taxon>
        <taxon>Tortispora</taxon>
    </lineage>
</organism>
<evidence type="ECO:0000313" key="4">
    <source>
        <dbReference type="Proteomes" id="UP000095023"/>
    </source>
</evidence>
<accession>A0A1E4TD30</accession>
<dbReference type="OrthoDB" id="25675at2759"/>
<keyword evidence="1" id="KW-0464">Manganese</keyword>